<name>A0ACC7P0A8_9BACL</name>
<keyword evidence="2" id="KW-1185">Reference proteome</keyword>
<gene>
    <name evidence="1" type="ORF">ACI1P1_12150</name>
</gene>
<comment type="caution">
    <text evidence="1">The sequence shown here is derived from an EMBL/GenBank/DDBJ whole genome shotgun (WGS) entry which is preliminary data.</text>
</comment>
<reference evidence="1" key="1">
    <citation type="submission" date="2024-12" db="EMBL/GenBank/DDBJ databases">
        <authorList>
            <person name="Wu N."/>
        </authorList>
    </citation>
    <scope>NUCLEOTIDE SEQUENCE</scope>
    <source>
        <strain evidence="1">P15</strain>
    </source>
</reference>
<evidence type="ECO:0000313" key="2">
    <source>
        <dbReference type="Proteomes" id="UP001631969"/>
    </source>
</evidence>
<proteinExistence type="predicted"/>
<accession>A0ACC7P0A8</accession>
<dbReference type="Proteomes" id="UP001631969">
    <property type="component" value="Unassembled WGS sequence"/>
</dbReference>
<sequence length="74" mass="8307">MDMTKEQKWASYKAMQLVAKEGNVSIEESRKMVRIVLKSLQNASATYGPVDLRSFGLEGTVWCESLEKGDEHLG</sequence>
<protein>
    <submittedName>
        <fullName evidence="1">Uncharacterized protein</fullName>
    </submittedName>
</protein>
<evidence type="ECO:0000313" key="1">
    <source>
        <dbReference type="EMBL" id="MFM9329039.1"/>
    </source>
</evidence>
<dbReference type="EMBL" id="JBJURJ010000007">
    <property type="protein sequence ID" value="MFM9329039.1"/>
    <property type="molecule type" value="Genomic_DNA"/>
</dbReference>
<organism evidence="1 2">
    <name type="scientific">Paenibacillus mesotrionivorans</name>
    <dbReference type="NCBI Taxonomy" id="3160968"/>
    <lineage>
        <taxon>Bacteria</taxon>
        <taxon>Bacillati</taxon>
        <taxon>Bacillota</taxon>
        <taxon>Bacilli</taxon>
        <taxon>Bacillales</taxon>
        <taxon>Paenibacillaceae</taxon>
        <taxon>Paenibacillus</taxon>
    </lineage>
</organism>